<dbReference type="GO" id="GO:0016787">
    <property type="term" value="F:hydrolase activity"/>
    <property type="evidence" value="ECO:0007669"/>
    <property type="project" value="UniProtKB-KW"/>
</dbReference>
<name>A0A931AGV3_9ACTN</name>
<dbReference type="InterPro" id="IPR029058">
    <property type="entry name" value="AB_hydrolase_fold"/>
</dbReference>
<protein>
    <submittedName>
        <fullName evidence="1">Alpha/beta hydrolase</fullName>
    </submittedName>
</protein>
<sequence>MLSSFGTSMRDRVEDKLPYVDVPALVVRGGKDGMVGQAWAEQVTRLLPRGRLTVMDGLPHMVPYRDPRGLAREVTAFLREAAP</sequence>
<dbReference type="RefSeq" id="WP_195900309.1">
    <property type="nucleotide sequence ID" value="NZ_JADOGI010000159.1"/>
</dbReference>
<gene>
    <name evidence="1" type="ORF">ITP53_38020</name>
</gene>
<proteinExistence type="predicted"/>
<keyword evidence="1" id="KW-0378">Hydrolase</keyword>
<dbReference type="EMBL" id="JADOGI010000159">
    <property type="protein sequence ID" value="MBF8191400.1"/>
    <property type="molecule type" value="Genomic_DNA"/>
</dbReference>
<dbReference type="Proteomes" id="UP000605361">
    <property type="component" value="Unassembled WGS sequence"/>
</dbReference>
<comment type="caution">
    <text evidence="1">The sequence shown here is derived from an EMBL/GenBank/DDBJ whole genome shotgun (WGS) entry which is preliminary data.</text>
</comment>
<keyword evidence="2" id="KW-1185">Reference proteome</keyword>
<dbReference type="AlphaFoldDB" id="A0A931AGV3"/>
<dbReference type="SUPFAM" id="SSF53474">
    <property type="entry name" value="alpha/beta-Hydrolases"/>
    <property type="match status" value="1"/>
</dbReference>
<accession>A0A931AGV3</accession>
<evidence type="ECO:0000313" key="1">
    <source>
        <dbReference type="EMBL" id="MBF8191400.1"/>
    </source>
</evidence>
<reference evidence="1" key="1">
    <citation type="submission" date="2020-11" db="EMBL/GenBank/DDBJ databases">
        <title>Whole-genome analyses of Nonomuraea sp. K274.</title>
        <authorList>
            <person name="Veyisoglu A."/>
        </authorList>
    </citation>
    <scope>NUCLEOTIDE SEQUENCE</scope>
    <source>
        <strain evidence="1">K274</strain>
    </source>
</reference>
<evidence type="ECO:0000313" key="2">
    <source>
        <dbReference type="Proteomes" id="UP000605361"/>
    </source>
</evidence>
<dbReference type="Gene3D" id="3.40.50.1820">
    <property type="entry name" value="alpha/beta hydrolase"/>
    <property type="match status" value="1"/>
</dbReference>
<organism evidence="1 2">
    <name type="scientific">Nonomuraea cypriaca</name>
    <dbReference type="NCBI Taxonomy" id="1187855"/>
    <lineage>
        <taxon>Bacteria</taxon>
        <taxon>Bacillati</taxon>
        <taxon>Actinomycetota</taxon>
        <taxon>Actinomycetes</taxon>
        <taxon>Streptosporangiales</taxon>
        <taxon>Streptosporangiaceae</taxon>
        <taxon>Nonomuraea</taxon>
    </lineage>
</organism>